<dbReference type="Gene3D" id="3.30.460.10">
    <property type="entry name" value="Beta Polymerase, domain 2"/>
    <property type="match status" value="1"/>
</dbReference>
<dbReference type="GO" id="GO:0042256">
    <property type="term" value="P:cytosolic ribosome assembly"/>
    <property type="evidence" value="ECO:0007669"/>
    <property type="project" value="UniProtKB-UniRule"/>
</dbReference>
<dbReference type="GO" id="GO:0005737">
    <property type="term" value="C:cytoplasm"/>
    <property type="evidence" value="ECO:0007669"/>
    <property type="project" value="UniProtKB-SubCell"/>
</dbReference>
<dbReference type="Pfam" id="PF02410">
    <property type="entry name" value="RsfS"/>
    <property type="match status" value="1"/>
</dbReference>
<dbReference type="HAMAP" id="MF_01477">
    <property type="entry name" value="Iojap_RsfS"/>
    <property type="match status" value="1"/>
</dbReference>
<proteinExistence type="inferred from homology"/>
<name>G9WG40_9LACO</name>
<dbReference type="NCBIfam" id="TIGR00090">
    <property type="entry name" value="rsfS_iojap_ybeB"/>
    <property type="match status" value="1"/>
</dbReference>
<dbReference type="HOGENOM" id="CLU_092688_2_2_9"/>
<dbReference type="SUPFAM" id="SSF81301">
    <property type="entry name" value="Nucleotidyltransferase"/>
    <property type="match status" value="1"/>
</dbReference>
<comment type="caution">
    <text evidence="3">The sequence shown here is derived from an EMBL/GenBank/DDBJ whole genome shotgun (WGS) entry which is preliminary data.</text>
</comment>
<dbReference type="RefSeq" id="WP_007746629.1">
    <property type="nucleotide sequence ID" value="NZ_CM001398.1"/>
</dbReference>
<keyword evidence="2" id="KW-0810">Translation regulation</keyword>
<dbReference type="STRING" id="336988.NT96_01350"/>
<protein>
    <recommendedName>
        <fullName evidence="2">Ribosomal silencing factor RsfS</fullName>
    </recommendedName>
</protein>
<evidence type="ECO:0000256" key="2">
    <source>
        <dbReference type="HAMAP-Rule" id="MF_01477"/>
    </source>
</evidence>
<dbReference type="InterPro" id="IPR004394">
    <property type="entry name" value="Iojap/RsfS/C7orf30"/>
</dbReference>
<comment type="subunit">
    <text evidence="2">Interacts with ribosomal protein uL14 (rplN).</text>
</comment>
<evidence type="ECO:0000313" key="4">
    <source>
        <dbReference type="Proteomes" id="UP000004959"/>
    </source>
</evidence>
<evidence type="ECO:0000256" key="1">
    <source>
        <dbReference type="ARBA" id="ARBA00010574"/>
    </source>
</evidence>
<dbReference type="AlphaFoldDB" id="G9WG40"/>
<keyword evidence="2" id="KW-0678">Repressor</keyword>
<dbReference type="GO" id="GO:0043023">
    <property type="term" value="F:ribosomal large subunit binding"/>
    <property type="evidence" value="ECO:0007669"/>
    <property type="project" value="TreeGrafter"/>
</dbReference>
<gene>
    <name evidence="2" type="primary">rsfS</name>
    <name evidence="3" type="ORF">OKIT_1540</name>
</gene>
<organism evidence="3 4">
    <name type="scientific">Oenococcus kitaharae DSM 17330</name>
    <dbReference type="NCBI Taxonomy" id="1045004"/>
    <lineage>
        <taxon>Bacteria</taxon>
        <taxon>Bacillati</taxon>
        <taxon>Bacillota</taxon>
        <taxon>Bacilli</taxon>
        <taxon>Lactobacillales</taxon>
        <taxon>Lactobacillaceae</taxon>
        <taxon>Oenococcus</taxon>
    </lineage>
</organism>
<reference evidence="3 4" key="1">
    <citation type="journal article" date="2012" name="PLoS ONE">
        <title>Functional divergence in the genus oenococcus as predicted by genome sequencing of the newly-described species, Oenococcus kitaharae.</title>
        <authorList>
            <person name="Borneman A.R."/>
            <person name="McCarthy J.M."/>
            <person name="Chambers P.J."/>
            <person name="Bartowsky E.J."/>
        </authorList>
    </citation>
    <scope>NUCLEOTIDE SEQUENCE [LARGE SCALE GENOMIC DNA]</scope>
    <source>
        <strain evidence="4">DSM17330</strain>
    </source>
</reference>
<comment type="similarity">
    <text evidence="1 2">Belongs to the Iojap/RsfS family.</text>
</comment>
<dbReference type="Proteomes" id="UP000004959">
    <property type="component" value="Chromosome"/>
</dbReference>
<dbReference type="PANTHER" id="PTHR21043">
    <property type="entry name" value="IOJAP SUPERFAMILY ORTHOLOG"/>
    <property type="match status" value="1"/>
</dbReference>
<dbReference type="OrthoDB" id="9793681at2"/>
<comment type="function">
    <text evidence="2">Functions as a ribosomal silencing factor. Interacts with ribosomal protein uL14 (rplN), blocking formation of intersubunit bridge B8. Prevents association of the 30S and 50S ribosomal subunits and the formation of functional ribosomes, thus repressing translation.</text>
</comment>
<evidence type="ECO:0000313" key="3">
    <source>
        <dbReference type="EMBL" id="EHN59618.1"/>
    </source>
</evidence>
<dbReference type="GO" id="GO:0090071">
    <property type="term" value="P:negative regulation of ribosome biogenesis"/>
    <property type="evidence" value="ECO:0007669"/>
    <property type="project" value="UniProtKB-UniRule"/>
</dbReference>
<dbReference type="PANTHER" id="PTHR21043:SF0">
    <property type="entry name" value="MITOCHONDRIAL ASSEMBLY OF RIBOSOMAL LARGE SUBUNIT PROTEIN 1"/>
    <property type="match status" value="1"/>
</dbReference>
<keyword evidence="2" id="KW-0963">Cytoplasm</keyword>
<sequence length="120" mass="13659">MTNTELLERIVTAIDSKKAERIVALDIQNISFIADYFVIASADTNRQVKAIANELIDQLSQADRAPLEVEGLSQGDWVLVDFGDIVVHLFTSEQRDYYKLEHLWSDAKTIDVSKWVTVEF</sequence>
<accession>G9WG40</accession>
<dbReference type="EMBL" id="AFVZ01000001">
    <property type="protein sequence ID" value="EHN59618.1"/>
    <property type="molecule type" value="Genomic_DNA"/>
</dbReference>
<dbReference type="eggNOG" id="COG0799">
    <property type="taxonomic scope" value="Bacteria"/>
</dbReference>
<dbReference type="GO" id="GO:0017148">
    <property type="term" value="P:negative regulation of translation"/>
    <property type="evidence" value="ECO:0007669"/>
    <property type="project" value="UniProtKB-UniRule"/>
</dbReference>
<comment type="subcellular location">
    <subcellularLocation>
        <location evidence="2">Cytoplasm</location>
    </subcellularLocation>
</comment>
<keyword evidence="4" id="KW-1185">Reference proteome</keyword>
<dbReference type="InterPro" id="IPR043519">
    <property type="entry name" value="NT_sf"/>
</dbReference>
<dbReference type="PATRIC" id="fig|1045004.4.peg.1511"/>